<keyword evidence="1" id="KW-0227">DNA damage</keyword>
<dbReference type="InterPro" id="IPR051055">
    <property type="entry name" value="PIF1_helicase"/>
</dbReference>
<dbReference type="RefSeq" id="XP_041159172.1">
    <property type="nucleotide sequence ID" value="XM_041296630.1"/>
</dbReference>
<dbReference type="SUPFAM" id="SSF52540">
    <property type="entry name" value="P-loop containing nucleoside triphosphate hydrolases"/>
    <property type="match status" value="1"/>
</dbReference>
<feature type="domain" description="DNA helicase Pif1-like DEAD-box helicase" evidence="2">
    <location>
        <begin position="19"/>
        <end position="108"/>
    </location>
</feature>
<comment type="caution">
    <text evidence="3">The sequence shown here is derived from an EMBL/GenBank/DDBJ whole genome shotgun (WGS) entry which is preliminary data.</text>
</comment>
<dbReference type="InterPro" id="IPR010285">
    <property type="entry name" value="DNA_helicase_pif1-like_DEAD"/>
</dbReference>
<evidence type="ECO:0000313" key="3">
    <source>
        <dbReference type="EMBL" id="KAG1792593.1"/>
    </source>
</evidence>
<keyword evidence="1" id="KW-0547">Nucleotide-binding</keyword>
<dbReference type="GO" id="GO:0006310">
    <property type="term" value="P:DNA recombination"/>
    <property type="evidence" value="ECO:0007669"/>
    <property type="project" value="UniProtKB-KW"/>
</dbReference>
<accession>A0A9P7AMS5</accession>
<comment type="cofactor">
    <cofactor evidence="1">
        <name>Mg(2+)</name>
        <dbReference type="ChEBI" id="CHEBI:18420"/>
    </cofactor>
</comment>
<feature type="non-terminal residue" evidence="3">
    <location>
        <position position="1"/>
    </location>
</feature>
<organism evidence="3 4">
    <name type="scientific">Suillus plorans</name>
    <dbReference type="NCBI Taxonomy" id="116603"/>
    <lineage>
        <taxon>Eukaryota</taxon>
        <taxon>Fungi</taxon>
        <taxon>Dikarya</taxon>
        <taxon>Basidiomycota</taxon>
        <taxon>Agaricomycotina</taxon>
        <taxon>Agaricomycetes</taxon>
        <taxon>Agaricomycetidae</taxon>
        <taxon>Boletales</taxon>
        <taxon>Suillineae</taxon>
        <taxon>Suillaceae</taxon>
        <taxon>Suillus</taxon>
    </lineage>
</organism>
<dbReference type="EMBL" id="JABBWE010000035">
    <property type="protein sequence ID" value="KAG1792593.1"/>
    <property type="molecule type" value="Genomic_DNA"/>
</dbReference>
<gene>
    <name evidence="3" type="ORF">HD556DRAFT_1213849</name>
</gene>
<comment type="catalytic activity">
    <reaction evidence="1">
        <text>ATP + H2O = ADP + phosphate + H(+)</text>
        <dbReference type="Rhea" id="RHEA:13065"/>
        <dbReference type="ChEBI" id="CHEBI:15377"/>
        <dbReference type="ChEBI" id="CHEBI:15378"/>
        <dbReference type="ChEBI" id="CHEBI:30616"/>
        <dbReference type="ChEBI" id="CHEBI:43474"/>
        <dbReference type="ChEBI" id="CHEBI:456216"/>
        <dbReference type="EC" id="5.6.2.3"/>
    </reaction>
</comment>
<dbReference type="PANTHER" id="PTHR47642:SF7">
    <property type="entry name" value="ATP-DEPENDENT DNA HELICASE PIF1"/>
    <property type="match status" value="1"/>
</dbReference>
<dbReference type="GeneID" id="64590394"/>
<dbReference type="OrthoDB" id="432234at2759"/>
<dbReference type="Pfam" id="PF05970">
    <property type="entry name" value="PIF1"/>
    <property type="match status" value="1"/>
</dbReference>
<keyword evidence="1" id="KW-0234">DNA repair</keyword>
<comment type="similarity">
    <text evidence="1">Belongs to the helicase family.</text>
</comment>
<evidence type="ECO:0000256" key="1">
    <source>
        <dbReference type="RuleBase" id="RU363044"/>
    </source>
</evidence>
<keyword evidence="4" id="KW-1185">Reference proteome</keyword>
<dbReference type="GO" id="GO:0005524">
    <property type="term" value="F:ATP binding"/>
    <property type="evidence" value="ECO:0007669"/>
    <property type="project" value="UniProtKB-KW"/>
</dbReference>
<dbReference type="GO" id="GO:0006281">
    <property type="term" value="P:DNA repair"/>
    <property type="evidence" value="ECO:0007669"/>
    <property type="project" value="UniProtKB-KW"/>
</dbReference>
<dbReference type="GO" id="GO:0016787">
    <property type="term" value="F:hydrolase activity"/>
    <property type="evidence" value="ECO:0007669"/>
    <property type="project" value="UniProtKB-KW"/>
</dbReference>
<keyword evidence="1" id="KW-0067">ATP-binding</keyword>
<protein>
    <recommendedName>
        <fullName evidence="1">ATP-dependent DNA helicase</fullName>
        <ecNumber evidence="1">5.6.2.3</ecNumber>
    </recommendedName>
</protein>
<evidence type="ECO:0000259" key="2">
    <source>
        <dbReference type="Pfam" id="PF05970"/>
    </source>
</evidence>
<dbReference type="Proteomes" id="UP000719766">
    <property type="component" value="Unassembled WGS sequence"/>
</dbReference>
<reference evidence="3" key="1">
    <citation type="journal article" date="2020" name="New Phytol.">
        <title>Comparative genomics reveals dynamic genome evolution in host specialist ectomycorrhizal fungi.</title>
        <authorList>
            <person name="Lofgren L.A."/>
            <person name="Nguyen N.H."/>
            <person name="Vilgalys R."/>
            <person name="Ruytinx J."/>
            <person name="Liao H.L."/>
            <person name="Branco S."/>
            <person name="Kuo A."/>
            <person name="LaButti K."/>
            <person name="Lipzen A."/>
            <person name="Andreopoulos W."/>
            <person name="Pangilinan J."/>
            <person name="Riley R."/>
            <person name="Hundley H."/>
            <person name="Na H."/>
            <person name="Barry K."/>
            <person name="Grigoriev I.V."/>
            <person name="Stajich J.E."/>
            <person name="Kennedy P.G."/>
        </authorList>
    </citation>
    <scope>NUCLEOTIDE SEQUENCE</scope>
    <source>
        <strain evidence="3">S12</strain>
    </source>
</reference>
<keyword evidence="1" id="KW-0378">Hydrolase</keyword>
<dbReference type="PANTHER" id="PTHR47642">
    <property type="entry name" value="ATP-DEPENDENT DNA HELICASE"/>
    <property type="match status" value="1"/>
</dbReference>
<dbReference type="AlphaFoldDB" id="A0A9P7AMS5"/>
<dbReference type="GO" id="GO:0000723">
    <property type="term" value="P:telomere maintenance"/>
    <property type="evidence" value="ECO:0007669"/>
    <property type="project" value="InterPro"/>
</dbReference>
<proteinExistence type="inferred from homology"/>
<evidence type="ECO:0000313" key="4">
    <source>
        <dbReference type="Proteomes" id="UP000719766"/>
    </source>
</evidence>
<dbReference type="GO" id="GO:0043139">
    <property type="term" value="F:5'-3' DNA helicase activity"/>
    <property type="evidence" value="ECO:0007669"/>
    <property type="project" value="UniProtKB-EC"/>
</dbReference>
<name>A0A9P7AMS5_9AGAM</name>
<keyword evidence="1" id="KW-0347">Helicase</keyword>
<sequence length="150" mass="16813">MIGCNFLLQVSEALTEAKGKTTPFGAMNLITAGDFDQLPPVGQPRLFSHVNTHRVATSQGQNAVLGKLLWLSIDTVVILNEIRRQQGKENQPFVELLSRLRHGNCTTMDYELDAPVIVSNNDVKDAFNVQATADFARRSDRQMHWYHCSD</sequence>
<dbReference type="InterPro" id="IPR027417">
    <property type="entry name" value="P-loop_NTPase"/>
</dbReference>
<keyword evidence="1" id="KW-0233">DNA recombination</keyword>
<dbReference type="EC" id="5.6.2.3" evidence="1"/>